<reference evidence="2 3" key="1">
    <citation type="submission" date="2021-05" db="EMBL/GenBank/DDBJ databases">
        <authorList>
            <person name="Zahm M."/>
            <person name="Klopp C."/>
            <person name="Cabau C."/>
            <person name="Kuhl H."/>
            <person name="Suciu R."/>
            <person name="Ciorpac M."/>
            <person name="Holostenco D."/>
            <person name="Gessner J."/>
            <person name="Wuertz S."/>
            <person name="Hohne C."/>
            <person name="Stock M."/>
            <person name="Gislard M."/>
            <person name="Lluch J."/>
            <person name="Milhes M."/>
            <person name="Lampietro C."/>
            <person name="Lopez Roques C."/>
            <person name="Donnadieu C."/>
            <person name="Du K."/>
            <person name="Schartl M."/>
            <person name="Guiguen Y."/>
        </authorList>
    </citation>
    <scope>NUCLEOTIDE SEQUENCE [LARGE SCALE GENOMIC DNA]</scope>
    <source>
        <strain evidence="2">Hh-F2</strain>
        <tissue evidence="2">Blood</tissue>
    </source>
</reference>
<feature type="compositionally biased region" description="Polar residues" evidence="1">
    <location>
        <begin position="76"/>
        <end position="88"/>
    </location>
</feature>
<proteinExistence type="predicted"/>
<evidence type="ECO:0000256" key="1">
    <source>
        <dbReference type="SAM" id="MobiDB-lite"/>
    </source>
</evidence>
<feature type="compositionally biased region" description="Polar residues" evidence="1">
    <location>
        <begin position="8"/>
        <end position="22"/>
    </location>
</feature>
<evidence type="ECO:0000313" key="3">
    <source>
        <dbReference type="Proteomes" id="UP001369086"/>
    </source>
</evidence>
<protein>
    <submittedName>
        <fullName evidence="2">Uncharacterized protein</fullName>
    </submittedName>
</protein>
<comment type="caution">
    <text evidence="2">The sequence shown here is derived from an EMBL/GenBank/DDBJ whole genome shotgun (WGS) entry which is preliminary data.</text>
</comment>
<sequence length="88" mass="9471">MAAIAVQTIHQGGSRTTGTPWTQGDWKRWQAAHPGICMVQSWLSLGQKPEGRRREGELDQPGQAATQGKGAIEECSISNETSQPGRGL</sequence>
<evidence type="ECO:0000313" key="2">
    <source>
        <dbReference type="EMBL" id="KAK6489858.1"/>
    </source>
</evidence>
<gene>
    <name evidence="2" type="ORF">HHUSO_G6785</name>
</gene>
<keyword evidence="3" id="KW-1185">Reference proteome</keyword>
<dbReference type="EMBL" id="JAHFZB010000005">
    <property type="protein sequence ID" value="KAK6489858.1"/>
    <property type="molecule type" value="Genomic_DNA"/>
</dbReference>
<feature type="region of interest" description="Disordered" evidence="1">
    <location>
        <begin position="1"/>
        <end position="22"/>
    </location>
</feature>
<organism evidence="2 3">
    <name type="scientific">Huso huso</name>
    <name type="common">Beluga</name>
    <name type="synonym">Acipenser huso</name>
    <dbReference type="NCBI Taxonomy" id="61971"/>
    <lineage>
        <taxon>Eukaryota</taxon>
        <taxon>Metazoa</taxon>
        <taxon>Chordata</taxon>
        <taxon>Craniata</taxon>
        <taxon>Vertebrata</taxon>
        <taxon>Euteleostomi</taxon>
        <taxon>Actinopterygii</taxon>
        <taxon>Chondrostei</taxon>
        <taxon>Acipenseriformes</taxon>
        <taxon>Acipenseridae</taxon>
        <taxon>Huso</taxon>
    </lineage>
</organism>
<feature type="region of interest" description="Disordered" evidence="1">
    <location>
        <begin position="47"/>
        <end position="88"/>
    </location>
</feature>
<name>A0ABR0ZYF2_HUSHU</name>
<accession>A0ABR0ZYF2</accession>
<dbReference type="Proteomes" id="UP001369086">
    <property type="component" value="Unassembled WGS sequence"/>
</dbReference>